<dbReference type="AlphaFoldDB" id="A0A0E9VB81"/>
<dbReference type="EMBL" id="GBXM01034104">
    <property type="protein sequence ID" value="JAH74473.1"/>
    <property type="molecule type" value="Transcribed_RNA"/>
</dbReference>
<sequence length="67" mass="7804">MQRGMHWSISLCYKTRHCRSGMWRVQALVPESFCTASFCFYTHSCLPPYVNSTTRCGQFNASNKEFN</sequence>
<name>A0A0E9VB81_ANGAN</name>
<protein>
    <submittedName>
        <fullName evidence="1">Uncharacterized protein</fullName>
    </submittedName>
</protein>
<reference evidence="1" key="1">
    <citation type="submission" date="2014-11" db="EMBL/GenBank/DDBJ databases">
        <authorList>
            <person name="Amaro Gonzalez C."/>
        </authorList>
    </citation>
    <scope>NUCLEOTIDE SEQUENCE</scope>
</reference>
<accession>A0A0E9VB81</accession>
<organism evidence="1">
    <name type="scientific">Anguilla anguilla</name>
    <name type="common">European freshwater eel</name>
    <name type="synonym">Muraena anguilla</name>
    <dbReference type="NCBI Taxonomy" id="7936"/>
    <lineage>
        <taxon>Eukaryota</taxon>
        <taxon>Metazoa</taxon>
        <taxon>Chordata</taxon>
        <taxon>Craniata</taxon>
        <taxon>Vertebrata</taxon>
        <taxon>Euteleostomi</taxon>
        <taxon>Actinopterygii</taxon>
        <taxon>Neopterygii</taxon>
        <taxon>Teleostei</taxon>
        <taxon>Anguilliformes</taxon>
        <taxon>Anguillidae</taxon>
        <taxon>Anguilla</taxon>
    </lineage>
</organism>
<evidence type="ECO:0000313" key="1">
    <source>
        <dbReference type="EMBL" id="JAH74473.1"/>
    </source>
</evidence>
<reference evidence="1" key="2">
    <citation type="journal article" date="2015" name="Fish Shellfish Immunol.">
        <title>Early steps in the European eel (Anguilla anguilla)-Vibrio vulnificus interaction in the gills: Role of the RtxA13 toxin.</title>
        <authorList>
            <person name="Callol A."/>
            <person name="Pajuelo D."/>
            <person name="Ebbesson L."/>
            <person name="Teles M."/>
            <person name="MacKenzie S."/>
            <person name="Amaro C."/>
        </authorList>
    </citation>
    <scope>NUCLEOTIDE SEQUENCE</scope>
</reference>
<proteinExistence type="predicted"/>